<dbReference type="EMBL" id="LGUB01000399">
    <property type="protein sequence ID" value="KRH93288.1"/>
    <property type="molecule type" value="Genomic_DNA"/>
</dbReference>
<organism evidence="1 2">
    <name type="scientific">Pseudoloma neurophilia</name>
    <dbReference type="NCBI Taxonomy" id="146866"/>
    <lineage>
        <taxon>Eukaryota</taxon>
        <taxon>Fungi</taxon>
        <taxon>Fungi incertae sedis</taxon>
        <taxon>Microsporidia</taxon>
        <taxon>Pseudoloma</taxon>
    </lineage>
</organism>
<dbReference type="VEuPathDB" id="MicrosporidiaDB:M153_1144000414"/>
<keyword evidence="2" id="KW-1185">Reference proteome</keyword>
<dbReference type="Proteomes" id="UP000051530">
    <property type="component" value="Unassembled WGS sequence"/>
</dbReference>
<name>A0A0R0LVP7_9MICR</name>
<evidence type="ECO:0000313" key="2">
    <source>
        <dbReference type="Proteomes" id="UP000051530"/>
    </source>
</evidence>
<proteinExistence type="predicted"/>
<protein>
    <submittedName>
        <fullName evidence="1">Uncharacterized protein</fullName>
    </submittedName>
</protein>
<gene>
    <name evidence="1" type="ORF">M153_1144000414</name>
</gene>
<evidence type="ECO:0000313" key="1">
    <source>
        <dbReference type="EMBL" id="KRH93288.1"/>
    </source>
</evidence>
<reference evidence="1 2" key="1">
    <citation type="submission" date="2015-07" db="EMBL/GenBank/DDBJ databases">
        <title>The genome of Pseudoloma neurophilia, a relevant intracellular parasite of the zebrafish.</title>
        <authorList>
            <person name="Ndikumana S."/>
            <person name="Pelin A."/>
            <person name="Sanders J."/>
            <person name="Corradi N."/>
        </authorList>
    </citation>
    <scope>NUCLEOTIDE SEQUENCE [LARGE SCALE GENOMIC DNA]</scope>
    <source>
        <strain evidence="1 2">MK1</strain>
    </source>
</reference>
<feature type="non-terminal residue" evidence="1">
    <location>
        <position position="138"/>
    </location>
</feature>
<dbReference type="AlphaFoldDB" id="A0A0R0LVP7"/>
<sequence>MIIGAKNVHILPHLVHQLLDSGIFLGEISFLDDDQLIRDFFKMNDETSTLNRKTVIEYLNLVQFGVSSLLNQSISSFDKNKIVEWHKKYADLTNKSEKYIICEKIAVISRAVEIIQNKKPRSCQLLALIVRNLVPSCK</sequence>
<comment type="caution">
    <text evidence="1">The sequence shown here is derived from an EMBL/GenBank/DDBJ whole genome shotgun (WGS) entry which is preliminary data.</text>
</comment>
<accession>A0A0R0LVP7</accession>